<dbReference type="Gene3D" id="2.30.30.30">
    <property type="match status" value="1"/>
</dbReference>
<dbReference type="SUPFAM" id="SSF50104">
    <property type="entry name" value="Translation proteins SH3-like domain"/>
    <property type="match status" value="1"/>
</dbReference>
<feature type="domain" description="Large ribosomal subunit protein uL2 C-terminal" evidence="7">
    <location>
        <begin position="104"/>
        <end position="229"/>
    </location>
</feature>
<dbReference type="PANTHER" id="PTHR13691:SF72">
    <property type="entry name" value="EXPRESSED PROTEIN"/>
    <property type="match status" value="1"/>
</dbReference>
<dbReference type="InterPro" id="IPR022671">
    <property type="entry name" value="Ribosomal_uL2_CS"/>
</dbReference>
<dbReference type="GO" id="GO:0032543">
    <property type="term" value="P:mitochondrial translation"/>
    <property type="evidence" value="ECO:0007669"/>
    <property type="project" value="TreeGrafter"/>
</dbReference>
<evidence type="ECO:0000256" key="5">
    <source>
        <dbReference type="ARBA" id="ARBA00023274"/>
    </source>
</evidence>
<dbReference type="Pfam" id="PF00181">
    <property type="entry name" value="Ribosomal_L2_N"/>
    <property type="match status" value="1"/>
</dbReference>
<geneLocation type="mitochondrion" evidence="9"/>
<dbReference type="InterPro" id="IPR002171">
    <property type="entry name" value="Ribosomal_uL2"/>
</dbReference>
<comment type="subcellular location">
    <subcellularLocation>
        <location evidence="1">Mitochondrion</location>
    </subcellularLocation>
</comment>
<dbReference type="AlphaFoldDB" id="Q8M1F8"/>
<protein>
    <submittedName>
        <fullName evidence="9">Ribosomal protein L2</fullName>
    </submittedName>
</protein>
<evidence type="ECO:0000256" key="2">
    <source>
        <dbReference type="ARBA" id="ARBA00005636"/>
    </source>
</evidence>
<dbReference type="PANTHER" id="PTHR13691">
    <property type="entry name" value="RIBOSOMAL PROTEIN L2"/>
    <property type="match status" value="1"/>
</dbReference>
<dbReference type="InterPro" id="IPR022669">
    <property type="entry name" value="Ribosomal_uL2_C"/>
</dbReference>
<evidence type="ECO:0000259" key="7">
    <source>
        <dbReference type="SMART" id="SM01382"/>
    </source>
</evidence>
<dbReference type="SMART" id="SM01383">
    <property type="entry name" value="Ribosomal_L2"/>
    <property type="match status" value="1"/>
</dbReference>
<proteinExistence type="inferred from homology"/>
<evidence type="ECO:0000259" key="8">
    <source>
        <dbReference type="SMART" id="SM01383"/>
    </source>
</evidence>
<dbReference type="Pfam" id="PF03947">
    <property type="entry name" value="Ribosomal_L2_C"/>
    <property type="match status" value="1"/>
</dbReference>
<feature type="domain" description="Large ribosomal subunit protein uL2 RNA-binding" evidence="8">
    <location>
        <begin position="14"/>
        <end position="101"/>
    </location>
</feature>
<name>Q8M1F8_CHAGL</name>
<dbReference type="NCBIfam" id="TIGR01171">
    <property type="entry name" value="rplB_bact"/>
    <property type="match status" value="1"/>
</dbReference>
<evidence type="ECO:0000256" key="6">
    <source>
        <dbReference type="SAM" id="MobiDB-lite"/>
    </source>
</evidence>
<gene>
    <name evidence="9" type="primary">rpl2</name>
</gene>
<keyword evidence="5" id="KW-0687">Ribonucleoprotein</keyword>
<feature type="compositionally biased region" description="Basic residues" evidence="6">
    <location>
        <begin position="231"/>
        <end position="240"/>
    </location>
</feature>
<evidence type="ECO:0000256" key="3">
    <source>
        <dbReference type="ARBA" id="ARBA00022980"/>
    </source>
</evidence>
<dbReference type="SUPFAM" id="SSF50249">
    <property type="entry name" value="Nucleic acid-binding proteins"/>
    <property type="match status" value="1"/>
</dbReference>
<feature type="region of interest" description="Disordered" evidence="6">
    <location>
        <begin position="204"/>
        <end position="240"/>
    </location>
</feature>
<dbReference type="InterPro" id="IPR008991">
    <property type="entry name" value="Translation_prot_SH3-like_sf"/>
</dbReference>
<dbReference type="Gene3D" id="4.10.950.10">
    <property type="entry name" value="Ribosomal protein L2, domain 3"/>
    <property type="match status" value="1"/>
</dbReference>
<dbReference type="GO" id="GO:0016740">
    <property type="term" value="F:transferase activity"/>
    <property type="evidence" value="ECO:0007669"/>
    <property type="project" value="InterPro"/>
</dbReference>
<evidence type="ECO:0000256" key="1">
    <source>
        <dbReference type="ARBA" id="ARBA00004173"/>
    </source>
</evidence>
<dbReference type="Gene3D" id="2.40.50.140">
    <property type="entry name" value="Nucleic acid-binding proteins"/>
    <property type="match status" value="1"/>
</dbReference>
<keyword evidence="4 9" id="KW-0496">Mitochondrion</keyword>
<dbReference type="GO" id="GO:0005762">
    <property type="term" value="C:mitochondrial large ribosomal subunit"/>
    <property type="evidence" value="ECO:0007669"/>
    <property type="project" value="TreeGrafter"/>
</dbReference>
<keyword evidence="3 9" id="KW-0689">Ribosomal protein</keyword>
<dbReference type="GO" id="GO:0003735">
    <property type="term" value="F:structural constituent of ribosome"/>
    <property type="evidence" value="ECO:0007669"/>
    <property type="project" value="InterPro"/>
</dbReference>
<dbReference type="InterPro" id="IPR012340">
    <property type="entry name" value="NA-bd_OB-fold"/>
</dbReference>
<dbReference type="PROSITE" id="PS00467">
    <property type="entry name" value="RIBOSOMAL_L2"/>
    <property type="match status" value="1"/>
</dbReference>
<reference evidence="9" key="1">
    <citation type="journal article" date="2002" name="Proc. Natl. Acad. Sci. U.S.A.">
        <title>The chloroplast and mitochondrial genome sequences of the charophyte Chaetosphaeridium globosum: insights into the timing of the events that restructured organelle DNAs within the green algal lineage that led to land plants.</title>
        <authorList>
            <person name="Turmel M."/>
            <person name="Otis C."/>
            <person name="Lemieux C."/>
        </authorList>
    </citation>
    <scope>NUCLEOTIDE SEQUENCE</scope>
</reference>
<comment type="similarity">
    <text evidence="2">Belongs to the universal ribosomal protein uL2 family.</text>
</comment>
<organism evidence="9">
    <name type="scientific">Chaetosphaeridium globosum</name>
    <name type="common">Charophycean green alga</name>
    <name type="synonym">Herposteiron globosum</name>
    <dbReference type="NCBI Taxonomy" id="96477"/>
    <lineage>
        <taxon>Eukaryota</taxon>
        <taxon>Viridiplantae</taxon>
        <taxon>Streptophyta</taxon>
        <taxon>Coleochaetophyceae</taxon>
        <taxon>Coleochaetales</taxon>
        <taxon>Chaetosphaeridiaceae</taxon>
        <taxon>Chaetosphaeridium</taxon>
    </lineage>
</organism>
<sequence length="240" mass="26881">MKNLIFNWKKKTAGRNSSGSITAFHRGGSPLRRNFRKIDMKRLSDTNSGGIIETIEYDPNRSANIARIRWVTCYTPKEETSYRFSYIIAFEGAKKGYKINNNNTTIGSWKPLQDIPIGTRIYNIETNFGEGAKYCRAAGSSAELIDKIEESNLAIVRLASGLQKSIHLQCRATIGRAMLPDIQQLKKAGQNRLLGRRPIVRGVAMNPIDHPHGGRTKGGRPSVSPWGKLTKSPRKKKKIK</sequence>
<dbReference type="InterPro" id="IPR014722">
    <property type="entry name" value="Rib_uL2_dom2"/>
</dbReference>
<dbReference type="EMBL" id="AF494279">
    <property type="protein sequence ID" value="AAM96614.1"/>
    <property type="molecule type" value="Genomic_DNA"/>
</dbReference>
<dbReference type="GeneID" id="860610"/>
<dbReference type="InterPro" id="IPR005880">
    <property type="entry name" value="Ribosomal_uL2_bac/org-type"/>
</dbReference>
<evidence type="ECO:0000313" key="9">
    <source>
        <dbReference type="EMBL" id="AAM96614.1"/>
    </source>
</evidence>
<evidence type="ECO:0000256" key="4">
    <source>
        <dbReference type="ARBA" id="ARBA00023128"/>
    </source>
</evidence>
<dbReference type="InterPro" id="IPR022666">
    <property type="entry name" value="Ribosomal_uL2_RNA-bd_dom"/>
</dbReference>
<dbReference type="PIRSF" id="PIRSF002158">
    <property type="entry name" value="Ribosomal_L2"/>
    <property type="match status" value="1"/>
</dbReference>
<dbReference type="RefSeq" id="NP_689363.1">
    <property type="nucleotide sequence ID" value="NC_004118.1"/>
</dbReference>
<accession>Q8M1F8</accession>
<dbReference type="SMART" id="SM01382">
    <property type="entry name" value="Ribosomal_L2_C"/>
    <property type="match status" value="1"/>
</dbReference>
<dbReference type="GO" id="GO:0003723">
    <property type="term" value="F:RNA binding"/>
    <property type="evidence" value="ECO:0007669"/>
    <property type="project" value="InterPro"/>
</dbReference>
<dbReference type="InterPro" id="IPR014726">
    <property type="entry name" value="Ribosomal_uL2_dom3"/>
</dbReference>